<dbReference type="RefSeq" id="WP_006943227.1">
    <property type="nucleotide sequence ID" value="NZ_GL538212.1"/>
</dbReference>
<evidence type="ECO:0000313" key="2">
    <source>
        <dbReference type="Proteomes" id="UP000003195"/>
    </source>
</evidence>
<organism evidence="1 2">
    <name type="scientific">Megasphaera micronuciformis F0359</name>
    <dbReference type="NCBI Taxonomy" id="706434"/>
    <lineage>
        <taxon>Bacteria</taxon>
        <taxon>Bacillati</taxon>
        <taxon>Bacillota</taxon>
        <taxon>Negativicutes</taxon>
        <taxon>Veillonellales</taxon>
        <taxon>Veillonellaceae</taxon>
        <taxon>Megasphaera</taxon>
    </lineage>
</organism>
<gene>
    <name evidence="1" type="ORF">HMPREF9429_01820</name>
</gene>
<reference evidence="1 2" key="1">
    <citation type="submission" date="2010-08" db="EMBL/GenBank/DDBJ databases">
        <authorList>
            <person name="Weinstock G."/>
            <person name="Sodergren E."/>
            <person name="Clifton S."/>
            <person name="Fulton L."/>
            <person name="Fulton B."/>
            <person name="Courtney L."/>
            <person name="Fronick C."/>
            <person name="Harrison M."/>
            <person name="Strong C."/>
            <person name="Farmer C."/>
            <person name="Delahaunty K."/>
            <person name="Markovic C."/>
            <person name="Hall O."/>
            <person name="Minx P."/>
            <person name="Tomlinson C."/>
            <person name="Mitreva M."/>
            <person name="Hou S."/>
            <person name="Chen J."/>
            <person name="Wollam A."/>
            <person name="Pepin K.H."/>
            <person name="Johnson M."/>
            <person name="Bhonagiri V."/>
            <person name="Zhang X."/>
            <person name="Suruliraj S."/>
            <person name="Warren W."/>
            <person name="Chinwalla A."/>
            <person name="Mardis E.R."/>
            <person name="Wilson R.K."/>
        </authorList>
    </citation>
    <scope>NUCLEOTIDE SEQUENCE [LARGE SCALE GENOMIC DNA]</scope>
    <source>
        <strain evidence="1 2">F0359</strain>
    </source>
</reference>
<sequence>MKELPLFKVDCEYGYNQEHFKDIRMKQGGCGAVVACDVSIYLARFYGLGELYPFDAQRPVTEKEYVAFSKLMKPYLSPRATGIDTVEIWIDGYGRYLQDRGIDSVDLDGLHGDCSYELFKHAVTAQIDMGMLVPYLNLRHKSPDLKNFVWHWFWLAGYEEFAQETMVKVVSYGTFRWFSLKELWDTGYSRKGGLVLVTIDDKHINTVIPE</sequence>
<proteinExistence type="predicted"/>
<dbReference type="Proteomes" id="UP000003195">
    <property type="component" value="Unassembled WGS sequence"/>
</dbReference>
<accession>E2ZEB8</accession>
<evidence type="ECO:0008006" key="3">
    <source>
        <dbReference type="Google" id="ProtNLM"/>
    </source>
</evidence>
<dbReference type="AlphaFoldDB" id="E2ZEB8"/>
<name>E2ZEB8_9FIRM</name>
<protein>
    <recommendedName>
        <fullName evidence="3">Peptidase C39-like domain-containing protein</fullName>
    </recommendedName>
</protein>
<comment type="caution">
    <text evidence="1">The sequence shown here is derived from an EMBL/GenBank/DDBJ whole genome shotgun (WGS) entry which is preliminary data.</text>
</comment>
<dbReference type="EMBL" id="AECS01000049">
    <property type="protein sequence ID" value="EFQ03392.1"/>
    <property type="molecule type" value="Genomic_DNA"/>
</dbReference>
<dbReference type="eggNOG" id="ENOG5030NZW">
    <property type="taxonomic scope" value="Bacteria"/>
</dbReference>
<keyword evidence="2" id="KW-1185">Reference proteome</keyword>
<dbReference type="HOGENOM" id="CLU_115419_0_0_9"/>
<evidence type="ECO:0000313" key="1">
    <source>
        <dbReference type="EMBL" id="EFQ03392.1"/>
    </source>
</evidence>
<dbReference type="STRING" id="706434.HMPREF9429_01820"/>